<feature type="compositionally biased region" description="Low complexity" evidence="5">
    <location>
        <begin position="348"/>
        <end position="357"/>
    </location>
</feature>
<evidence type="ECO:0000256" key="5">
    <source>
        <dbReference type="SAM" id="MobiDB-lite"/>
    </source>
</evidence>
<feature type="transmembrane region" description="Helical" evidence="6">
    <location>
        <begin position="82"/>
        <end position="101"/>
    </location>
</feature>
<evidence type="ECO:0000313" key="9">
    <source>
        <dbReference type="Proteomes" id="UP000095751"/>
    </source>
</evidence>
<dbReference type="InterPro" id="IPR001841">
    <property type="entry name" value="Znf_RING"/>
</dbReference>
<dbReference type="SMART" id="SM00184">
    <property type="entry name" value="RING"/>
    <property type="match status" value="1"/>
</dbReference>
<feature type="region of interest" description="Disordered" evidence="5">
    <location>
        <begin position="315"/>
        <end position="360"/>
    </location>
</feature>
<feature type="compositionally biased region" description="Basic and acidic residues" evidence="5">
    <location>
        <begin position="422"/>
        <end position="433"/>
    </location>
</feature>
<dbReference type="GO" id="GO:0008270">
    <property type="term" value="F:zinc ion binding"/>
    <property type="evidence" value="ECO:0007669"/>
    <property type="project" value="UniProtKB-KW"/>
</dbReference>
<evidence type="ECO:0000259" key="7">
    <source>
        <dbReference type="PROSITE" id="PS50089"/>
    </source>
</evidence>
<feature type="region of interest" description="Disordered" evidence="5">
    <location>
        <begin position="205"/>
        <end position="266"/>
    </location>
</feature>
<dbReference type="Gene3D" id="3.30.40.10">
    <property type="entry name" value="Zinc/RING finger domain, C3HC4 (zinc finger)"/>
    <property type="match status" value="1"/>
</dbReference>
<dbReference type="PANTHER" id="PTHR14991">
    <property type="entry name" value="RING FINGER PROTEIN 32"/>
    <property type="match status" value="1"/>
</dbReference>
<feature type="compositionally biased region" description="Acidic residues" evidence="5">
    <location>
        <begin position="857"/>
        <end position="873"/>
    </location>
</feature>
<keyword evidence="6" id="KW-1133">Transmembrane helix</keyword>
<keyword evidence="9" id="KW-1185">Reference proteome</keyword>
<keyword evidence="2 4" id="KW-0863">Zinc-finger</keyword>
<feature type="compositionally biased region" description="Low complexity" evidence="5">
    <location>
        <begin position="327"/>
        <end position="340"/>
    </location>
</feature>
<reference evidence="8 9" key="1">
    <citation type="submission" date="2016-09" db="EMBL/GenBank/DDBJ databases">
        <title>Extensive genetic diversity and differential bi-allelic expression allows diatom success in the polar Southern Ocean.</title>
        <authorList>
            <consortium name="DOE Joint Genome Institute"/>
            <person name="Mock T."/>
            <person name="Otillar R.P."/>
            <person name="Strauss J."/>
            <person name="Dupont C."/>
            <person name="Frickenhaus S."/>
            <person name="Maumus F."/>
            <person name="Mcmullan M."/>
            <person name="Sanges R."/>
            <person name="Schmutz J."/>
            <person name="Toseland A."/>
            <person name="Valas R."/>
            <person name="Veluchamy A."/>
            <person name="Ward B.J."/>
            <person name="Allen A."/>
            <person name="Barry K."/>
            <person name="Falciatore A."/>
            <person name="Ferrante M."/>
            <person name="Fortunato A.E."/>
            <person name="Gloeckner G."/>
            <person name="Gruber A."/>
            <person name="Hipkin R."/>
            <person name="Janech M."/>
            <person name="Kroth P."/>
            <person name="Leese F."/>
            <person name="Lindquist E."/>
            <person name="Lyon B.R."/>
            <person name="Martin J."/>
            <person name="Mayer C."/>
            <person name="Parker M."/>
            <person name="Quesneville H."/>
            <person name="Raymond J."/>
            <person name="Uhlig C."/>
            <person name="Valentin K.U."/>
            <person name="Worden A.Z."/>
            <person name="Armbrust E.V."/>
            <person name="Bowler C."/>
            <person name="Green B."/>
            <person name="Moulton V."/>
            <person name="Van Oosterhout C."/>
            <person name="Grigoriev I."/>
        </authorList>
    </citation>
    <scope>NUCLEOTIDE SEQUENCE [LARGE SCALE GENOMIC DNA]</scope>
    <source>
        <strain evidence="8 9">CCMP1102</strain>
    </source>
</reference>
<keyword evidence="6" id="KW-0812">Transmembrane</keyword>
<feature type="compositionally biased region" description="Low complexity" evidence="5">
    <location>
        <begin position="32"/>
        <end position="41"/>
    </location>
</feature>
<dbReference type="EMBL" id="KV784355">
    <property type="protein sequence ID" value="OEU20237.1"/>
    <property type="molecule type" value="Genomic_DNA"/>
</dbReference>
<feature type="compositionally biased region" description="Low complexity" evidence="5">
    <location>
        <begin position="229"/>
        <end position="245"/>
    </location>
</feature>
<feature type="compositionally biased region" description="Polar residues" evidence="5">
    <location>
        <begin position="163"/>
        <end position="178"/>
    </location>
</feature>
<evidence type="ECO:0000256" key="6">
    <source>
        <dbReference type="SAM" id="Phobius"/>
    </source>
</evidence>
<feature type="region of interest" description="Disordered" evidence="5">
    <location>
        <begin position="842"/>
        <end position="880"/>
    </location>
</feature>
<evidence type="ECO:0000313" key="8">
    <source>
        <dbReference type="EMBL" id="OEU20237.1"/>
    </source>
</evidence>
<feature type="compositionally biased region" description="Low complexity" evidence="5">
    <location>
        <begin position="846"/>
        <end position="856"/>
    </location>
</feature>
<accession>A0A1E7FQ18</accession>
<dbReference type="KEGG" id="fcy:FRACYDRAFT_260271"/>
<feature type="transmembrane region" description="Helical" evidence="6">
    <location>
        <begin position="552"/>
        <end position="573"/>
    </location>
</feature>
<protein>
    <recommendedName>
        <fullName evidence="7">RING-type domain-containing protein</fullName>
    </recommendedName>
</protein>
<name>A0A1E7FQ18_9STRA</name>
<dbReference type="Pfam" id="PF04536">
    <property type="entry name" value="TPM_phosphatase"/>
    <property type="match status" value="1"/>
</dbReference>
<dbReference type="Gene3D" id="3.10.310.50">
    <property type="match status" value="1"/>
</dbReference>
<dbReference type="Pfam" id="PF00097">
    <property type="entry name" value="zf-C3HC4"/>
    <property type="match status" value="1"/>
</dbReference>
<dbReference type="PROSITE" id="PS50089">
    <property type="entry name" value="ZF_RING_2"/>
    <property type="match status" value="1"/>
</dbReference>
<dbReference type="InterPro" id="IPR007621">
    <property type="entry name" value="TPM_dom"/>
</dbReference>
<dbReference type="InterPro" id="IPR042862">
    <property type="entry name" value="RNF32"/>
</dbReference>
<gene>
    <name evidence="8" type="ORF">FRACYDRAFT_260271</name>
</gene>
<dbReference type="PANTHER" id="PTHR14991:SF0">
    <property type="entry name" value="RING FINGER PROTEIN 32"/>
    <property type="match status" value="1"/>
</dbReference>
<dbReference type="InterPro" id="IPR018957">
    <property type="entry name" value="Znf_C3HC4_RING-type"/>
</dbReference>
<evidence type="ECO:0000256" key="2">
    <source>
        <dbReference type="ARBA" id="ARBA00022771"/>
    </source>
</evidence>
<feature type="compositionally biased region" description="Low complexity" evidence="5">
    <location>
        <begin position="105"/>
        <end position="126"/>
    </location>
</feature>
<dbReference type="InterPro" id="IPR013083">
    <property type="entry name" value="Znf_RING/FYVE/PHD"/>
</dbReference>
<dbReference type="InParanoid" id="A0A1E7FQ18"/>
<dbReference type="OrthoDB" id="8062037at2759"/>
<feature type="compositionally biased region" description="Low complexity" evidence="5">
    <location>
        <begin position="145"/>
        <end position="157"/>
    </location>
</feature>
<dbReference type="SUPFAM" id="SSF57850">
    <property type="entry name" value="RING/U-box"/>
    <property type="match status" value="1"/>
</dbReference>
<keyword evidence="3" id="KW-0862">Zinc</keyword>
<sequence>MVVPTCYSNDIMENCIRDGTIIEIIDDDNENENNPGGQSQIRIRRTRSRTRQEQRNRQRHRHRQQGGGRQQHQSYQYHQQLWIIRLIIRPMVVLLFGFYLFRNPTTQNNRNRNSRNPGSFSFSFNNVRQSIDRGGGEGGDGGGIDQNNLNNNNNEMNRYSKEVVSTISTTKKNPSQVLRPSKKDSNSNRNNNNIVEFEKATGSFFPFVKTDNDGKEDDDSTTKIEDDNNTSATTTTTTNTKNNNDADNDSDGVTPADPAAADPAAVAAASTNPDIYGWEPILYPNPIVDPLRCGIAYLTEEELESNHFVEAIGKEAEDERRGGGGAASTSSNVTNSSNNESENENENENNPTDSNNNIPGGRLRLCDPDWVLGAVATVRKMNIQAVLKHEQSFYAYEDEDDMVNDAARIFAEELYNQWWNKKGDDDNNGEEGKTVGIQANPHSNNEDIFYRGRWHTTNATTTKKKKKNKNNMNRGDYGVLIFLSVQDRVCFISTGNAISSILPWWRIEHIVSSMKPNLRHGQYGDSVLTAIDDLSKMLIAGPPTPADRLHDFMARFGVVIAFALLTFLFGAWGEYRDRCKRYKYVESRSQLSTVEREKARLKQKKYQTKSCPICLESFGYNSENENDDDITVFNSDDDVANAYANTTTDADINTKITEVGGGKKASLLSLPRVDSYGIPLVGADRKKIKYLRCGHIFCESCWKNWVHSGHGNPCICPVCRQDVGKSSSKNKRRKQEQRRRRQAALVVAGVAETTEREDEEVVRLPSLDHGNNIEQRQHDHDGLEGFQHHQHDDPLHFLPTYGSLSTSTSAPLVTDNNNNANNSDSNSGFLSQGANLWSFFAGGGSDSSSNPSSEVYDTLEEEDDEEAVEEVEEYGTNTVSEVSTLLYNDYEQEPEDQQRIWFPSISGQQF</sequence>
<evidence type="ECO:0000256" key="3">
    <source>
        <dbReference type="ARBA" id="ARBA00022833"/>
    </source>
</evidence>
<evidence type="ECO:0000256" key="4">
    <source>
        <dbReference type="PROSITE-ProRule" id="PRU00175"/>
    </source>
</evidence>
<feature type="domain" description="RING-type" evidence="7">
    <location>
        <begin position="693"/>
        <end position="720"/>
    </location>
</feature>
<keyword evidence="1" id="KW-0479">Metal-binding</keyword>
<feature type="region of interest" description="Disordered" evidence="5">
    <location>
        <begin position="27"/>
        <end position="73"/>
    </location>
</feature>
<feature type="region of interest" description="Disordered" evidence="5">
    <location>
        <begin position="105"/>
        <end position="191"/>
    </location>
</feature>
<feature type="region of interest" description="Disordered" evidence="5">
    <location>
        <begin position="422"/>
        <end position="445"/>
    </location>
</feature>
<dbReference type="AlphaFoldDB" id="A0A1E7FQ18"/>
<organism evidence="8 9">
    <name type="scientific">Fragilariopsis cylindrus CCMP1102</name>
    <dbReference type="NCBI Taxonomy" id="635003"/>
    <lineage>
        <taxon>Eukaryota</taxon>
        <taxon>Sar</taxon>
        <taxon>Stramenopiles</taxon>
        <taxon>Ochrophyta</taxon>
        <taxon>Bacillariophyta</taxon>
        <taxon>Bacillariophyceae</taxon>
        <taxon>Bacillariophycidae</taxon>
        <taxon>Bacillariales</taxon>
        <taxon>Bacillariaceae</taxon>
        <taxon>Fragilariopsis</taxon>
    </lineage>
</organism>
<feature type="compositionally biased region" description="Low complexity" evidence="5">
    <location>
        <begin position="255"/>
        <end position="266"/>
    </location>
</feature>
<keyword evidence="6" id="KW-0472">Membrane</keyword>
<dbReference type="Proteomes" id="UP000095751">
    <property type="component" value="Unassembled WGS sequence"/>
</dbReference>
<evidence type="ECO:0000256" key="1">
    <source>
        <dbReference type="ARBA" id="ARBA00022723"/>
    </source>
</evidence>
<proteinExistence type="predicted"/>